<organism evidence="1 2">
    <name type="scientific">Rhodopirellula bahusiensis</name>
    <dbReference type="NCBI Taxonomy" id="2014065"/>
    <lineage>
        <taxon>Bacteria</taxon>
        <taxon>Pseudomonadati</taxon>
        <taxon>Planctomycetota</taxon>
        <taxon>Planctomycetia</taxon>
        <taxon>Pirellulales</taxon>
        <taxon>Pirellulaceae</taxon>
        <taxon>Rhodopirellula</taxon>
    </lineage>
</organism>
<dbReference type="Proteomes" id="UP000225740">
    <property type="component" value="Unassembled WGS sequence"/>
</dbReference>
<reference evidence="1 2" key="1">
    <citation type="submission" date="2017-06" db="EMBL/GenBank/DDBJ databases">
        <title>Description of Rhodopirellula bahusiensis sp. nov.</title>
        <authorList>
            <person name="Kizina J."/>
            <person name="Harder J."/>
        </authorList>
    </citation>
    <scope>NUCLEOTIDE SEQUENCE [LARGE SCALE GENOMIC DNA]</scope>
    <source>
        <strain evidence="1 2">SWK21</strain>
    </source>
</reference>
<proteinExistence type="predicted"/>
<comment type="caution">
    <text evidence="1">The sequence shown here is derived from an EMBL/GenBank/DDBJ whole genome shotgun (WGS) entry which is preliminary data.</text>
</comment>
<gene>
    <name evidence="1" type="ORF">CEE69_29855</name>
</gene>
<name>A0A2G1VY53_9BACT</name>
<evidence type="ECO:0000313" key="2">
    <source>
        <dbReference type="Proteomes" id="UP000225740"/>
    </source>
</evidence>
<protein>
    <submittedName>
        <fullName evidence="1">Uncharacterized protein</fullName>
    </submittedName>
</protein>
<accession>A0A2G1VY53</accession>
<dbReference type="EMBL" id="NIZW01000042">
    <property type="protein sequence ID" value="PHQ31687.1"/>
    <property type="molecule type" value="Genomic_DNA"/>
</dbReference>
<sequence>MSKSEALVHTCLHDPQCCALLKKSRSPKQFVNDKPLRLEVLCFSCGRYVVHSNDEAFCIGFPGVTVSDDSRVKTAATLTAFDEQPCHA</sequence>
<evidence type="ECO:0000313" key="1">
    <source>
        <dbReference type="EMBL" id="PHQ31687.1"/>
    </source>
</evidence>
<dbReference type="AlphaFoldDB" id="A0A2G1VY53"/>
<keyword evidence="2" id="KW-1185">Reference proteome</keyword>